<dbReference type="SUPFAM" id="SSF52218">
    <property type="entry name" value="Flavoproteins"/>
    <property type="match status" value="1"/>
</dbReference>
<dbReference type="RefSeq" id="WP_109675386.1">
    <property type="nucleotide sequence ID" value="NZ_CP086615.1"/>
</dbReference>
<comment type="cofactor">
    <cofactor evidence="1">
        <name>FMN</name>
        <dbReference type="ChEBI" id="CHEBI:58210"/>
    </cofactor>
</comment>
<reference evidence="4 5" key="1">
    <citation type="submission" date="2018-05" db="EMBL/GenBank/DDBJ databases">
        <title>Spiribacter halobius sp. nov., a moderately halophilic bacterium isolated from marine solar saltern.</title>
        <authorList>
            <person name="Zheng W.-S."/>
            <person name="Lu D.-C."/>
            <person name="Du Z.-J."/>
        </authorList>
    </citation>
    <scope>NUCLEOTIDE SEQUENCE [LARGE SCALE GENOMIC DNA]</scope>
    <source>
        <strain evidence="4 5">E85</strain>
    </source>
</reference>
<keyword evidence="5" id="KW-1185">Reference proteome</keyword>
<comment type="caution">
    <text evidence="4">The sequence shown here is derived from an EMBL/GenBank/DDBJ whole genome shotgun (WGS) entry which is preliminary data.</text>
</comment>
<gene>
    <name evidence="4" type="ORF">DEM34_01075</name>
</gene>
<evidence type="ECO:0000313" key="5">
    <source>
        <dbReference type="Proteomes" id="UP000245474"/>
    </source>
</evidence>
<dbReference type="PANTHER" id="PTHR30543">
    <property type="entry name" value="CHROMATE REDUCTASE"/>
    <property type="match status" value="1"/>
</dbReference>
<keyword evidence="2" id="KW-0288">FMN</keyword>
<evidence type="ECO:0000256" key="2">
    <source>
        <dbReference type="ARBA" id="ARBA00022643"/>
    </source>
</evidence>
<dbReference type="InterPro" id="IPR029039">
    <property type="entry name" value="Flavoprotein-like_sf"/>
</dbReference>
<dbReference type="GO" id="GO:0016491">
    <property type="term" value="F:oxidoreductase activity"/>
    <property type="evidence" value="ECO:0007669"/>
    <property type="project" value="InterPro"/>
</dbReference>
<dbReference type="Gene3D" id="3.40.50.360">
    <property type="match status" value="1"/>
</dbReference>
<evidence type="ECO:0000259" key="3">
    <source>
        <dbReference type="Pfam" id="PF03358"/>
    </source>
</evidence>
<name>A0A2U2N879_9GAMM</name>
<dbReference type="OrthoDB" id="9812295at2"/>
<evidence type="ECO:0000313" key="4">
    <source>
        <dbReference type="EMBL" id="PWG65371.1"/>
    </source>
</evidence>
<accession>A0A2U2N879</accession>
<sequence length="183" mass="19405">MTRLLAIPGSLRRASYNAALLRNAAELAPADVSVEVATLHGIPLYDGDLEARDGIPEAVTALKERIAAADGLIIATPEYNNGIPGVLKNAIDWISRPPADQARVLRDRPVALVGATPGGFGTVLAQTAWLPVLRTLGLRLWTGGRLTVAGAARIFDDEGRLTDEDLRARLGEFVAGFADFARG</sequence>
<dbReference type="EMBL" id="QFFI01000002">
    <property type="protein sequence ID" value="PWG65371.1"/>
    <property type="molecule type" value="Genomic_DNA"/>
</dbReference>
<protein>
    <submittedName>
        <fullName evidence="4">NADPH-dependent FMN reductase</fullName>
    </submittedName>
</protein>
<dbReference type="Proteomes" id="UP000245474">
    <property type="component" value="Unassembled WGS sequence"/>
</dbReference>
<dbReference type="AlphaFoldDB" id="A0A2U2N879"/>
<dbReference type="GO" id="GO:0010181">
    <property type="term" value="F:FMN binding"/>
    <property type="evidence" value="ECO:0007669"/>
    <property type="project" value="TreeGrafter"/>
</dbReference>
<proteinExistence type="predicted"/>
<dbReference type="PANTHER" id="PTHR30543:SF21">
    <property type="entry name" value="NAD(P)H-DEPENDENT FMN REDUCTASE LOT6"/>
    <property type="match status" value="1"/>
</dbReference>
<feature type="domain" description="NADPH-dependent FMN reductase-like" evidence="3">
    <location>
        <begin position="3"/>
        <end position="140"/>
    </location>
</feature>
<keyword evidence="2" id="KW-0285">Flavoprotein</keyword>
<dbReference type="InterPro" id="IPR050712">
    <property type="entry name" value="NAD(P)H-dep_reductase"/>
</dbReference>
<evidence type="ECO:0000256" key="1">
    <source>
        <dbReference type="ARBA" id="ARBA00001917"/>
    </source>
</evidence>
<dbReference type="GO" id="GO:0005829">
    <property type="term" value="C:cytosol"/>
    <property type="evidence" value="ECO:0007669"/>
    <property type="project" value="TreeGrafter"/>
</dbReference>
<organism evidence="4 5">
    <name type="scientific">Sediminicurvatus halobius</name>
    <dbReference type="NCBI Taxonomy" id="2182432"/>
    <lineage>
        <taxon>Bacteria</taxon>
        <taxon>Pseudomonadati</taxon>
        <taxon>Pseudomonadota</taxon>
        <taxon>Gammaproteobacteria</taxon>
        <taxon>Chromatiales</taxon>
        <taxon>Ectothiorhodospiraceae</taxon>
        <taxon>Sediminicurvatus</taxon>
    </lineage>
</organism>
<dbReference type="Pfam" id="PF03358">
    <property type="entry name" value="FMN_red"/>
    <property type="match status" value="1"/>
</dbReference>
<dbReference type="InterPro" id="IPR005025">
    <property type="entry name" value="FMN_Rdtase-like_dom"/>
</dbReference>